<name>A0AAQ3U9M7_PASNO</name>
<dbReference type="Pfam" id="PF00651">
    <property type="entry name" value="BTB"/>
    <property type="match status" value="1"/>
</dbReference>
<protein>
    <submittedName>
        <fullName evidence="6">Uncharacterized protein</fullName>
    </submittedName>
</protein>
<dbReference type="PANTHER" id="PTHR26379">
    <property type="entry name" value="BTB/POZ AND MATH DOMAIN-CONTAINING PROTEIN 1"/>
    <property type="match status" value="1"/>
</dbReference>
<dbReference type="InterPro" id="IPR002083">
    <property type="entry name" value="MATH/TRAF_dom"/>
</dbReference>
<dbReference type="Gene3D" id="1.25.40.420">
    <property type="match status" value="1"/>
</dbReference>
<sequence length="401" mass="43873">MDARSAPVAPQLIAPPPQSQSHLLAATADHRGSAAFPVGCRLPRTSSTSLTKSFTGVHDFKVANFSLLDGMGFGRYVSSSTFTVGARDWAVRFYPDGATAGCLGDVSAFLYYCSRDREAAGGVRARFTLNLLERDGTMPQGGTNTYMKHTFTPASDNWGFINFIEKSRLQPGSPYLDRDCLTIRCVLTVVAESSTVENDVNSVVVPPPSLHLDFEEMLNDGEGADVAFTVDGQLFNAHRCVLAYRSPVFRAELFGPLKEKATSCIKIDDMEPAIFEALLHFIYTDRLPDSCSDGRNAAMQHLLVAADRYGVERLRLICESKLSQAIDVETVATTLALAEQHNCSQLQRACIGFMASPNMLGPVMETDGFRHLMASCPLVMKEILDKVSSIWSDNQCRSNSK</sequence>
<dbReference type="PANTHER" id="PTHR26379:SF321">
    <property type="entry name" value="OS04G0625600 PROTEIN"/>
    <property type="match status" value="1"/>
</dbReference>
<gene>
    <name evidence="6" type="ORF">U9M48_033906</name>
</gene>
<feature type="domain" description="BTB" evidence="4">
    <location>
        <begin position="224"/>
        <end position="287"/>
    </location>
</feature>
<evidence type="ECO:0000256" key="3">
    <source>
        <dbReference type="SAM" id="MobiDB-lite"/>
    </source>
</evidence>
<dbReference type="CDD" id="cd18280">
    <property type="entry name" value="BTB_POZ_BPM_plant"/>
    <property type="match status" value="1"/>
</dbReference>
<organism evidence="6 7">
    <name type="scientific">Paspalum notatum var. saurae</name>
    <dbReference type="NCBI Taxonomy" id="547442"/>
    <lineage>
        <taxon>Eukaryota</taxon>
        <taxon>Viridiplantae</taxon>
        <taxon>Streptophyta</taxon>
        <taxon>Embryophyta</taxon>
        <taxon>Tracheophyta</taxon>
        <taxon>Spermatophyta</taxon>
        <taxon>Magnoliopsida</taxon>
        <taxon>Liliopsida</taxon>
        <taxon>Poales</taxon>
        <taxon>Poaceae</taxon>
        <taxon>PACMAD clade</taxon>
        <taxon>Panicoideae</taxon>
        <taxon>Andropogonodae</taxon>
        <taxon>Paspaleae</taxon>
        <taxon>Paspalinae</taxon>
        <taxon>Paspalum</taxon>
    </lineage>
</organism>
<dbReference type="Pfam" id="PF22486">
    <property type="entry name" value="MATH_2"/>
    <property type="match status" value="1"/>
</dbReference>
<evidence type="ECO:0000313" key="7">
    <source>
        <dbReference type="Proteomes" id="UP001341281"/>
    </source>
</evidence>
<evidence type="ECO:0000259" key="4">
    <source>
        <dbReference type="PROSITE" id="PS50097"/>
    </source>
</evidence>
<dbReference type="GO" id="GO:0016567">
    <property type="term" value="P:protein ubiquitination"/>
    <property type="evidence" value="ECO:0007669"/>
    <property type="project" value="InterPro"/>
</dbReference>
<dbReference type="PROSITE" id="PS50097">
    <property type="entry name" value="BTB"/>
    <property type="match status" value="1"/>
</dbReference>
<dbReference type="Proteomes" id="UP001341281">
    <property type="component" value="Chromosome 07"/>
</dbReference>
<dbReference type="SMART" id="SM00225">
    <property type="entry name" value="BTB"/>
    <property type="match status" value="1"/>
</dbReference>
<dbReference type="InterPro" id="IPR045005">
    <property type="entry name" value="BPM1-6"/>
</dbReference>
<dbReference type="InterPro" id="IPR011333">
    <property type="entry name" value="SKP1/BTB/POZ_sf"/>
</dbReference>
<reference evidence="6 7" key="1">
    <citation type="submission" date="2024-02" db="EMBL/GenBank/DDBJ databases">
        <title>High-quality chromosome-scale genome assembly of Pensacola bahiagrass (Paspalum notatum Flugge var. saurae).</title>
        <authorList>
            <person name="Vega J.M."/>
            <person name="Podio M."/>
            <person name="Orjuela J."/>
            <person name="Siena L.A."/>
            <person name="Pessino S.C."/>
            <person name="Combes M.C."/>
            <person name="Mariac C."/>
            <person name="Albertini E."/>
            <person name="Pupilli F."/>
            <person name="Ortiz J.P.A."/>
            <person name="Leblanc O."/>
        </authorList>
    </citation>
    <scope>NUCLEOTIDE SEQUENCE [LARGE SCALE GENOMIC DNA]</scope>
    <source>
        <strain evidence="6">R1</strain>
        <tissue evidence="6">Leaf</tissue>
    </source>
</reference>
<evidence type="ECO:0000256" key="1">
    <source>
        <dbReference type="ARBA" id="ARBA00004906"/>
    </source>
</evidence>
<dbReference type="Pfam" id="PF24570">
    <property type="entry name" value="BACK_BPM_SPOP"/>
    <property type="match status" value="1"/>
</dbReference>
<evidence type="ECO:0000259" key="5">
    <source>
        <dbReference type="PROSITE" id="PS50144"/>
    </source>
</evidence>
<feature type="region of interest" description="Disordered" evidence="3">
    <location>
        <begin position="1"/>
        <end position="20"/>
    </location>
</feature>
<feature type="domain" description="MATH" evidence="5">
    <location>
        <begin position="55"/>
        <end position="187"/>
    </location>
</feature>
<evidence type="ECO:0000256" key="2">
    <source>
        <dbReference type="ARBA" id="ARBA00010846"/>
    </source>
</evidence>
<proteinExistence type="inferred from homology"/>
<dbReference type="Gene3D" id="2.60.210.10">
    <property type="entry name" value="Apoptosis, Tumor Necrosis Factor Receptor Associated Protein 2, Chain A"/>
    <property type="match status" value="1"/>
</dbReference>
<keyword evidence="7" id="KW-1185">Reference proteome</keyword>
<dbReference type="CDD" id="cd00121">
    <property type="entry name" value="MATH"/>
    <property type="match status" value="1"/>
</dbReference>
<comment type="similarity">
    <text evidence="2">Belongs to the Tdpoz family.</text>
</comment>
<accession>A0AAQ3U9M7</accession>
<comment type="pathway">
    <text evidence="1">Protein modification; protein ubiquitination.</text>
</comment>
<dbReference type="PROSITE" id="PS50144">
    <property type="entry name" value="MATH"/>
    <property type="match status" value="1"/>
</dbReference>
<dbReference type="InterPro" id="IPR000210">
    <property type="entry name" value="BTB/POZ_dom"/>
</dbReference>
<evidence type="ECO:0000313" key="6">
    <source>
        <dbReference type="EMBL" id="WVZ87233.1"/>
    </source>
</evidence>
<dbReference type="InterPro" id="IPR056423">
    <property type="entry name" value="BACK_BPM_SPOP"/>
</dbReference>
<dbReference type="SUPFAM" id="SSF54695">
    <property type="entry name" value="POZ domain"/>
    <property type="match status" value="1"/>
</dbReference>
<dbReference type="InterPro" id="IPR008974">
    <property type="entry name" value="TRAF-like"/>
</dbReference>
<dbReference type="Gene3D" id="3.30.710.10">
    <property type="entry name" value="Potassium Channel Kv1.1, Chain A"/>
    <property type="match status" value="1"/>
</dbReference>
<dbReference type="EMBL" id="CP144751">
    <property type="protein sequence ID" value="WVZ87233.1"/>
    <property type="molecule type" value="Genomic_DNA"/>
</dbReference>
<dbReference type="SUPFAM" id="SSF49599">
    <property type="entry name" value="TRAF domain-like"/>
    <property type="match status" value="1"/>
</dbReference>
<dbReference type="AlphaFoldDB" id="A0AAQ3U9M7"/>